<dbReference type="PANTHER" id="PTHR46832">
    <property type="entry name" value="5'-METHYLTHIOADENOSINE/S-ADENOSYLHOMOCYSTEINE NUCLEOSIDASE"/>
    <property type="match status" value="1"/>
</dbReference>
<dbReference type="GO" id="GO:0005829">
    <property type="term" value="C:cytosol"/>
    <property type="evidence" value="ECO:0007669"/>
    <property type="project" value="TreeGrafter"/>
</dbReference>
<dbReference type="Gene3D" id="3.40.50.1580">
    <property type="entry name" value="Nucleoside phosphorylase domain"/>
    <property type="match status" value="1"/>
</dbReference>
<evidence type="ECO:0000259" key="3">
    <source>
        <dbReference type="Pfam" id="PF01048"/>
    </source>
</evidence>
<dbReference type="Proteomes" id="UP000095255">
    <property type="component" value="Unassembled WGS sequence"/>
</dbReference>
<dbReference type="GO" id="GO:0008930">
    <property type="term" value="F:methylthioadenosine nucleosidase activity"/>
    <property type="evidence" value="ECO:0007669"/>
    <property type="project" value="TreeGrafter"/>
</dbReference>
<comment type="pathway">
    <text evidence="1">Quinol/quinone metabolism; menaquinone biosynthesis.</text>
</comment>
<keyword evidence="1 4" id="KW-0378">Hydrolase</keyword>
<dbReference type="InterPro" id="IPR035994">
    <property type="entry name" value="Nucleoside_phosphorylase_sf"/>
</dbReference>
<dbReference type="EC" id="3.2.2.26" evidence="1 2"/>
<dbReference type="UniPathway" id="UPA00079"/>
<dbReference type="HAMAP" id="MF_00991">
    <property type="entry name" value="MqnB"/>
    <property type="match status" value="1"/>
</dbReference>
<dbReference type="STRING" id="1390249.BHU72_05600"/>
<evidence type="ECO:0000313" key="5">
    <source>
        <dbReference type="Proteomes" id="UP000095255"/>
    </source>
</evidence>
<dbReference type="NCBIfam" id="TIGR03664">
    <property type="entry name" value="fut_nucase"/>
    <property type="match status" value="1"/>
</dbReference>
<evidence type="ECO:0000313" key="4">
    <source>
        <dbReference type="EMBL" id="OEH85084.1"/>
    </source>
</evidence>
<comment type="caution">
    <text evidence="4">The sequence shown here is derived from an EMBL/GenBank/DDBJ whole genome shotgun (WGS) entry which is preliminary data.</text>
</comment>
<gene>
    <name evidence="1" type="primary">mqnB</name>
    <name evidence="4" type="ORF">BHU72_05600</name>
</gene>
<keyword evidence="1" id="KW-0474">Menaquinone biosynthesis</keyword>
<dbReference type="GO" id="GO:0009234">
    <property type="term" value="P:menaquinone biosynthetic process"/>
    <property type="evidence" value="ECO:0007669"/>
    <property type="project" value="UniProtKB-UniRule"/>
</dbReference>
<dbReference type="Pfam" id="PF01048">
    <property type="entry name" value="PNP_UDP_1"/>
    <property type="match status" value="1"/>
</dbReference>
<dbReference type="GO" id="GO:0008782">
    <property type="term" value="F:adenosylhomocysteine nucleosidase activity"/>
    <property type="evidence" value="ECO:0007669"/>
    <property type="project" value="TreeGrafter"/>
</dbReference>
<comment type="similarity">
    <text evidence="1">Belongs to the PNP/UDP phosphorylase family. Futalosine hydrolase subfamily.</text>
</comment>
<evidence type="ECO:0000256" key="1">
    <source>
        <dbReference type="HAMAP-Rule" id="MF_00991"/>
    </source>
</evidence>
<dbReference type="AlphaFoldDB" id="A0A1E5L4U5"/>
<reference evidence="4 5" key="1">
    <citation type="submission" date="2016-09" db="EMBL/GenBank/DDBJ databases">
        <title>Desulfuribacillus arsenicus sp. nov., an obligately anaerobic, dissimilatory arsenic- and antimonate-reducing bacterium isolated from anoxic sediments.</title>
        <authorList>
            <person name="Abin C.A."/>
            <person name="Hollibaugh J.T."/>
        </authorList>
    </citation>
    <scope>NUCLEOTIDE SEQUENCE [LARGE SCALE GENOMIC DNA]</scope>
    <source>
        <strain evidence="4 5">MLFW-2</strain>
    </source>
</reference>
<protein>
    <recommendedName>
        <fullName evidence="1 2">Futalosine hydrolase</fullName>
        <shortName evidence="1">FL hydrolase</shortName>
        <ecNumber evidence="1 2">3.2.2.26</ecNumber>
    </recommendedName>
    <alternativeName>
        <fullName evidence="1">Futalosine nucleosidase</fullName>
    </alternativeName>
    <alternativeName>
        <fullName evidence="1">Menaquinone biosynthetic enzyme MqnB</fullName>
    </alternativeName>
</protein>
<dbReference type="InterPro" id="IPR019963">
    <property type="entry name" value="FL_hydrolase_MqnB"/>
</dbReference>
<dbReference type="NCBIfam" id="NF006087">
    <property type="entry name" value="PRK08236.1"/>
    <property type="match status" value="1"/>
</dbReference>
<dbReference type="EMBL" id="MJAT01000033">
    <property type="protein sequence ID" value="OEH85084.1"/>
    <property type="molecule type" value="Genomic_DNA"/>
</dbReference>
<keyword evidence="5" id="KW-1185">Reference proteome</keyword>
<dbReference type="GO" id="GO:0009116">
    <property type="term" value="P:nucleoside metabolic process"/>
    <property type="evidence" value="ECO:0007669"/>
    <property type="project" value="InterPro"/>
</dbReference>
<dbReference type="GO" id="GO:0019284">
    <property type="term" value="P:L-methionine salvage from S-adenosylmethionine"/>
    <property type="evidence" value="ECO:0007669"/>
    <property type="project" value="TreeGrafter"/>
</dbReference>
<evidence type="ECO:0000256" key="2">
    <source>
        <dbReference type="NCBIfam" id="TIGR03664"/>
    </source>
</evidence>
<name>A0A1E5L4U5_9FIRM</name>
<comment type="catalytic activity">
    <reaction evidence="1">
        <text>futalosine + H2O = dehypoxanthine futalosine + hypoxanthine</text>
        <dbReference type="Rhea" id="RHEA:25904"/>
        <dbReference type="ChEBI" id="CHEBI:15377"/>
        <dbReference type="ChEBI" id="CHEBI:17368"/>
        <dbReference type="ChEBI" id="CHEBI:58863"/>
        <dbReference type="ChEBI" id="CHEBI:58864"/>
        <dbReference type="EC" id="3.2.2.26"/>
    </reaction>
</comment>
<dbReference type="CDD" id="cd17766">
    <property type="entry name" value="futalosine_nucleosidase_MqnB"/>
    <property type="match status" value="1"/>
</dbReference>
<dbReference type="SUPFAM" id="SSF53167">
    <property type="entry name" value="Purine and uridine phosphorylases"/>
    <property type="match status" value="1"/>
</dbReference>
<comment type="function">
    <text evidence="1">Catalyzes the hydrolysis of futalosine (FL) to dehypoxanthine futalosine (DHFL) and hypoxanthine, a step in the biosynthesis of menaquinone (MK, vitamin K2).</text>
</comment>
<feature type="domain" description="Nucleoside phosphorylase" evidence="3">
    <location>
        <begin position="15"/>
        <end position="208"/>
    </location>
</feature>
<accession>A0A1E5L4U5</accession>
<sequence length="214" mass="22551">MILQILIVTSVEPEKQAIINGLDGDTRFTVIAAGVGPVASAANTMKALTGKSYDLVLNLGIGGGFVGKAEVCSVVVADTIIAADLGAETAEGFRNLEQLQLGKSEITCDLTLGRRILTALQSHGIPTYHGTVLTLSTVTGTAETTEELLKRFPNAVAEAMEGYGVAYSANQLRIPVVEIRSISNAIGPRDRSSWKIKEALARLKDVSAVLSEVL</sequence>
<proteinExistence type="inferred from homology"/>
<organism evidence="4 5">
    <name type="scientific">Desulfuribacillus stibiiarsenatis</name>
    <dbReference type="NCBI Taxonomy" id="1390249"/>
    <lineage>
        <taxon>Bacteria</taxon>
        <taxon>Bacillati</taxon>
        <taxon>Bacillota</taxon>
        <taxon>Desulfuribacillia</taxon>
        <taxon>Desulfuribacillales</taxon>
        <taxon>Desulfuribacillaceae</taxon>
        <taxon>Desulfuribacillus</taxon>
    </lineage>
</organism>
<dbReference type="PANTHER" id="PTHR46832:SF2">
    <property type="entry name" value="FUTALOSINE HYDROLASE"/>
    <property type="match status" value="1"/>
</dbReference>
<dbReference type="InterPro" id="IPR000845">
    <property type="entry name" value="Nucleoside_phosphorylase_d"/>
</dbReference>